<dbReference type="EMBL" id="AMQN01011114">
    <property type="status" value="NOT_ANNOTATED_CDS"/>
    <property type="molecule type" value="Genomic_DNA"/>
</dbReference>
<dbReference type="FunCoup" id="R7TTQ9">
    <property type="interactions" value="790"/>
</dbReference>
<dbReference type="EMBL" id="KB308694">
    <property type="protein sequence ID" value="ELT97002.1"/>
    <property type="molecule type" value="Genomic_DNA"/>
</dbReference>
<dbReference type="EnsemblMetazoa" id="CapteT114631">
    <property type="protein sequence ID" value="CapteP114631"/>
    <property type="gene ID" value="CapteG114631"/>
</dbReference>
<dbReference type="GO" id="GO:0032259">
    <property type="term" value="P:methylation"/>
    <property type="evidence" value="ECO:0007669"/>
    <property type="project" value="UniProtKB-KW"/>
</dbReference>
<feature type="domain" description="Methyltransferase type 12" evidence="5">
    <location>
        <begin position="139"/>
        <end position="241"/>
    </location>
</feature>
<evidence type="ECO:0000256" key="2">
    <source>
        <dbReference type="ARBA" id="ARBA00022603"/>
    </source>
</evidence>
<evidence type="ECO:0000313" key="8">
    <source>
        <dbReference type="Proteomes" id="UP000014760"/>
    </source>
</evidence>
<evidence type="ECO:0000256" key="3">
    <source>
        <dbReference type="ARBA" id="ARBA00022679"/>
    </source>
</evidence>
<dbReference type="OrthoDB" id="417697at2759"/>
<evidence type="ECO:0000256" key="1">
    <source>
        <dbReference type="ARBA" id="ARBA00009725"/>
    </source>
</evidence>
<proteinExistence type="inferred from homology"/>
<dbReference type="CDD" id="cd02440">
    <property type="entry name" value="AdoMet_MTases"/>
    <property type="match status" value="1"/>
</dbReference>
<name>R7TTQ9_CAPTE</name>
<dbReference type="STRING" id="283909.R7TTQ9"/>
<keyword evidence="2 4" id="KW-0489">Methyltransferase</keyword>
<dbReference type="InterPro" id="IPR026113">
    <property type="entry name" value="METTL2/6/8-like"/>
</dbReference>
<reference evidence="7" key="3">
    <citation type="submission" date="2015-06" db="UniProtKB">
        <authorList>
            <consortium name="EnsemblMetazoa"/>
        </authorList>
    </citation>
    <scope>IDENTIFICATION</scope>
</reference>
<dbReference type="AlphaFoldDB" id="R7TTQ9"/>
<reference evidence="6 8" key="2">
    <citation type="journal article" date="2013" name="Nature">
        <title>Insights into bilaterian evolution from three spiralian genomes.</title>
        <authorList>
            <person name="Simakov O."/>
            <person name="Marletaz F."/>
            <person name="Cho S.J."/>
            <person name="Edsinger-Gonzales E."/>
            <person name="Havlak P."/>
            <person name="Hellsten U."/>
            <person name="Kuo D.H."/>
            <person name="Larsson T."/>
            <person name="Lv J."/>
            <person name="Arendt D."/>
            <person name="Savage R."/>
            <person name="Osoegawa K."/>
            <person name="de Jong P."/>
            <person name="Grimwood J."/>
            <person name="Chapman J.A."/>
            <person name="Shapiro H."/>
            <person name="Aerts A."/>
            <person name="Otillar R.P."/>
            <person name="Terry A.Y."/>
            <person name="Boore J.L."/>
            <person name="Grigoriev I.V."/>
            <person name="Lindberg D.R."/>
            <person name="Seaver E.C."/>
            <person name="Weisblat D.A."/>
            <person name="Putnam N.H."/>
            <person name="Rokhsar D.S."/>
        </authorList>
    </citation>
    <scope>NUCLEOTIDE SEQUENCE</scope>
    <source>
        <strain evidence="6 8">I ESC-2004</strain>
    </source>
</reference>
<accession>R7TTQ9</accession>
<dbReference type="Proteomes" id="UP000014760">
    <property type="component" value="Unassembled WGS sequence"/>
</dbReference>
<sequence>MEKRPQFGNRVLTNPENVFQHNAWDNVEWDEEQEAEAESKVAKNSATKYEDDADQFWDKFYLKHQNRFYKDRQWLFTEFPELAPEGVPSESTPQRVLTEGAVSCPSDPTPFTLTSPASAASEDSFGDFPGKTSKTRFFEVGCGVGNTVFPVLKTNNDPNLFVYCCDLSANAIQLVHENPEYAGGRCHGFVADVSSPSCQLPFPENSLDLIILIFVLSAVHPEKMQETISGLAKYLKPGGKILFRDYGRYDLAQLRFKDGQCLQDNFYVRGEGTRVYFFTQEELREMFVKAGLKEEQNITDRRLQVNRQRQLKMYRIWIQCKYSKPLESF</sequence>
<comment type="similarity">
    <text evidence="1 4">Belongs to the methyltransferase superfamily. METL family.</text>
</comment>
<keyword evidence="3 4" id="KW-0808">Transferase</keyword>
<evidence type="ECO:0000256" key="4">
    <source>
        <dbReference type="PIRNR" id="PIRNR037755"/>
    </source>
</evidence>
<dbReference type="PANTHER" id="PTHR22809">
    <property type="entry name" value="METHYLTRANSFERASE-RELATED"/>
    <property type="match status" value="1"/>
</dbReference>
<keyword evidence="8" id="KW-1185">Reference proteome</keyword>
<dbReference type="HOGENOM" id="CLU_029724_0_2_1"/>
<comment type="function">
    <text evidence="4">S-adenosyl-L-methionine-dependent methyltransferase.</text>
</comment>
<evidence type="ECO:0000313" key="7">
    <source>
        <dbReference type="EnsemblMetazoa" id="CapteP114631"/>
    </source>
</evidence>
<dbReference type="InterPro" id="IPR029063">
    <property type="entry name" value="SAM-dependent_MTases_sf"/>
</dbReference>
<evidence type="ECO:0000259" key="5">
    <source>
        <dbReference type="Pfam" id="PF08242"/>
    </source>
</evidence>
<dbReference type="PIRSF" id="PIRSF037755">
    <property type="entry name" value="Mettl2_prd"/>
    <property type="match status" value="1"/>
</dbReference>
<dbReference type="InterPro" id="IPR013217">
    <property type="entry name" value="Methyltransf_12"/>
</dbReference>
<dbReference type="OMA" id="PAKYWDI"/>
<organism evidence="6">
    <name type="scientific">Capitella teleta</name>
    <name type="common">Polychaete worm</name>
    <dbReference type="NCBI Taxonomy" id="283909"/>
    <lineage>
        <taxon>Eukaryota</taxon>
        <taxon>Metazoa</taxon>
        <taxon>Spiralia</taxon>
        <taxon>Lophotrochozoa</taxon>
        <taxon>Annelida</taxon>
        <taxon>Polychaeta</taxon>
        <taxon>Sedentaria</taxon>
        <taxon>Scolecida</taxon>
        <taxon>Capitellidae</taxon>
        <taxon>Capitella</taxon>
    </lineage>
</organism>
<dbReference type="EC" id="2.1.1.-" evidence="4"/>
<dbReference type="GO" id="GO:0052735">
    <property type="term" value="F:tRNA (cytidine-3-)-methyltransferase activity"/>
    <property type="evidence" value="ECO:0007669"/>
    <property type="project" value="TreeGrafter"/>
</dbReference>
<dbReference type="SUPFAM" id="SSF53335">
    <property type="entry name" value="S-adenosyl-L-methionine-dependent methyltransferases"/>
    <property type="match status" value="1"/>
</dbReference>
<evidence type="ECO:0000313" key="6">
    <source>
        <dbReference type="EMBL" id="ELT97002.1"/>
    </source>
</evidence>
<dbReference type="PANTHER" id="PTHR22809:SF11">
    <property type="entry name" value="TRNA N(3)-METHYLCYTIDINE METHYLTRANSFERASE METTL2"/>
    <property type="match status" value="1"/>
</dbReference>
<dbReference type="Gene3D" id="3.40.50.150">
    <property type="entry name" value="Vaccinia Virus protein VP39"/>
    <property type="match status" value="1"/>
</dbReference>
<reference evidence="8" key="1">
    <citation type="submission" date="2012-12" db="EMBL/GenBank/DDBJ databases">
        <authorList>
            <person name="Hellsten U."/>
            <person name="Grimwood J."/>
            <person name="Chapman J.A."/>
            <person name="Shapiro H."/>
            <person name="Aerts A."/>
            <person name="Otillar R.P."/>
            <person name="Terry A.Y."/>
            <person name="Boore J.L."/>
            <person name="Simakov O."/>
            <person name="Marletaz F."/>
            <person name="Cho S.-J."/>
            <person name="Edsinger-Gonzales E."/>
            <person name="Havlak P."/>
            <person name="Kuo D.-H."/>
            <person name="Larsson T."/>
            <person name="Lv J."/>
            <person name="Arendt D."/>
            <person name="Savage R."/>
            <person name="Osoegawa K."/>
            <person name="de Jong P."/>
            <person name="Lindberg D.R."/>
            <person name="Seaver E.C."/>
            <person name="Weisblat D.A."/>
            <person name="Putnam N.H."/>
            <person name="Grigoriev I.V."/>
            <person name="Rokhsar D.S."/>
        </authorList>
    </citation>
    <scope>NUCLEOTIDE SEQUENCE</scope>
    <source>
        <strain evidence="8">I ESC-2004</strain>
    </source>
</reference>
<gene>
    <name evidence="6" type="ORF">CAPTEDRAFT_114631</name>
</gene>
<dbReference type="Pfam" id="PF08242">
    <property type="entry name" value="Methyltransf_12"/>
    <property type="match status" value="1"/>
</dbReference>
<protein>
    <recommendedName>
        <fullName evidence="4">tRNA N(3)-methylcytidine methyltransferase</fullName>
        <ecNumber evidence="4">2.1.1.-</ecNumber>
    </recommendedName>
</protein>